<keyword evidence="3" id="KW-0805">Transcription regulation</keyword>
<sequence>MEQKEALERQNEDLQNVLKVCIETILQAKDTNASKLLNLQVRQVRRSPSPSPPRATSSNLDGSTSSILQDLKTDLNNLLSKYHGAKNNLTESDRLLYDTLMASNIVPPPPHDATNSSCSSAEAQDRLYYPHLVRSQIAPSQPHGIIAIRDRSNSTEVEVNNLIREGNRETTQGFDLFHPIYNRRKSNVDPIQEIREDPMHRSTPLPTNDACAQENNNLLLQQISEIELDIKSAHSQFQNALETFVNKAKKSSNLTSPESELSVTTGEHSPKHYHNNFERSPETTTSIFNQAGPSRIAERNPVAQIQNTSTRTKANALRSSGATRHRKSPAQQAGPSRIVEEYPVAQIQNTSTRTKANVLRNSGATRHRKSPTQQAGPLRIVEEYPVAQIQDTSTRTKANVLRNFDLFEDPKRTVQQAGPSRIVEENPVAQIQDTTVRTKANVLRNSGPIQDRKRPAHQVGPSRIVEENPVAQIRDTSTRSIADVLRNSSPIRDRKRPAQQAGPSQIVEENPVVQIQDTSTRTTADFLRNSGPGRDRKRPSQEAEPSLKVVEKNALDQIHNALSKIKVNVLRNYGLTEGPKRTVQQTGPSHIGEENPIAQIQDTSTRTTDNVQRNYGLIPKWPVQQAGPSRIVERNDVAEISNTPTKITTNVLTKSAQTRNIGDLQTQDTDMVAIGNGNAKVPKRVLDSIDWTLHTTATRQLLQAVFPRSVLATHSLTGKQSPAFMNRPAKKILDPKLVEDIVKIVSTRCSVPKSLVRNSITIKCTDEAKLYRNRQLQAQKRKKPHNDENRPPSSPSSKDSQDKN</sequence>
<keyword evidence="2" id="KW-0678">Repressor</keyword>
<feature type="domain" description="BEN" evidence="7">
    <location>
        <begin position="675"/>
        <end position="771"/>
    </location>
</feature>
<feature type="compositionally biased region" description="Polar residues" evidence="6">
    <location>
        <begin position="251"/>
        <end position="267"/>
    </location>
</feature>
<dbReference type="Pfam" id="PF10523">
    <property type="entry name" value="BEN"/>
    <property type="match status" value="1"/>
</dbReference>
<dbReference type="Proteomes" id="UP000494256">
    <property type="component" value="Unassembled WGS sequence"/>
</dbReference>
<evidence type="ECO:0000313" key="9">
    <source>
        <dbReference type="Proteomes" id="UP000494256"/>
    </source>
</evidence>
<evidence type="ECO:0000256" key="2">
    <source>
        <dbReference type="ARBA" id="ARBA00022491"/>
    </source>
</evidence>
<protein>
    <recommendedName>
        <fullName evidence="7">BEN domain-containing protein</fullName>
    </recommendedName>
</protein>
<dbReference type="GO" id="GO:0003677">
    <property type="term" value="F:DNA binding"/>
    <property type="evidence" value="ECO:0007669"/>
    <property type="project" value="InterPro"/>
</dbReference>
<comment type="subcellular location">
    <subcellularLocation>
        <location evidence="1">Nucleus</location>
    </subcellularLocation>
</comment>
<keyword evidence="5" id="KW-0539">Nucleus</keyword>
<dbReference type="OrthoDB" id="6020543at2759"/>
<evidence type="ECO:0000256" key="4">
    <source>
        <dbReference type="ARBA" id="ARBA00023163"/>
    </source>
</evidence>
<name>A0A8S0ZMI0_ARCPL</name>
<feature type="compositionally biased region" description="Polar residues" evidence="6">
    <location>
        <begin position="55"/>
        <end position="65"/>
    </location>
</feature>
<dbReference type="InterPro" id="IPR018379">
    <property type="entry name" value="BEN_domain"/>
</dbReference>
<feature type="region of interest" description="Disordered" evidence="6">
    <location>
        <begin position="249"/>
        <end position="279"/>
    </location>
</feature>
<accession>A0A8S0ZMI0</accession>
<dbReference type="GO" id="GO:0003714">
    <property type="term" value="F:transcription corepressor activity"/>
    <property type="evidence" value="ECO:0007669"/>
    <property type="project" value="InterPro"/>
</dbReference>
<feature type="region of interest" description="Disordered" evidence="6">
    <location>
        <begin position="445"/>
        <end position="546"/>
    </location>
</feature>
<evidence type="ECO:0000256" key="1">
    <source>
        <dbReference type="ARBA" id="ARBA00004123"/>
    </source>
</evidence>
<dbReference type="PROSITE" id="PS51457">
    <property type="entry name" value="BEN"/>
    <property type="match status" value="1"/>
</dbReference>
<dbReference type="InterPro" id="IPR037496">
    <property type="entry name" value="BEND6-like"/>
</dbReference>
<dbReference type="SMART" id="SM01025">
    <property type="entry name" value="BEN"/>
    <property type="match status" value="1"/>
</dbReference>
<feature type="compositionally biased region" description="Polar residues" evidence="6">
    <location>
        <begin position="513"/>
        <end position="523"/>
    </location>
</feature>
<evidence type="ECO:0000256" key="6">
    <source>
        <dbReference type="SAM" id="MobiDB-lite"/>
    </source>
</evidence>
<dbReference type="Gene3D" id="1.10.10.2590">
    <property type="entry name" value="BEN domain"/>
    <property type="match status" value="1"/>
</dbReference>
<dbReference type="PANTHER" id="PTHR35346:SF1">
    <property type="entry name" value="BEN DOMAIN-CONTAINING PROTEIN 6"/>
    <property type="match status" value="1"/>
</dbReference>
<dbReference type="EMBL" id="CADEBD010000294">
    <property type="protein sequence ID" value="CAB3234202.1"/>
    <property type="molecule type" value="Genomic_DNA"/>
</dbReference>
<comment type="caution">
    <text evidence="8">The sequence shown here is derived from an EMBL/GenBank/DDBJ whole genome shotgun (WGS) entry which is preliminary data.</text>
</comment>
<feature type="region of interest" description="Disordered" evidence="6">
    <location>
        <begin position="772"/>
        <end position="804"/>
    </location>
</feature>
<evidence type="ECO:0000256" key="5">
    <source>
        <dbReference type="ARBA" id="ARBA00023242"/>
    </source>
</evidence>
<keyword evidence="4" id="KW-0804">Transcription</keyword>
<feature type="region of interest" description="Disordered" evidence="6">
    <location>
        <begin position="299"/>
        <end position="337"/>
    </location>
</feature>
<evidence type="ECO:0000313" key="8">
    <source>
        <dbReference type="EMBL" id="CAB3234202.1"/>
    </source>
</evidence>
<dbReference type="AlphaFoldDB" id="A0A8S0ZMI0"/>
<evidence type="ECO:0000259" key="7">
    <source>
        <dbReference type="PROSITE" id="PS51457"/>
    </source>
</evidence>
<reference evidence="8 9" key="1">
    <citation type="submission" date="2020-04" db="EMBL/GenBank/DDBJ databases">
        <authorList>
            <person name="Wallbank WR R."/>
            <person name="Pardo Diaz C."/>
            <person name="Kozak K."/>
            <person name="Martin S."/>
            <person name="Jiggins C."/>
            <person name="Moest M."/>
            <person name="Warren A I."/>
            <person name="Byers J.R.P. K."/>
            <person name="Montejo-Kovacevich G."/>
            <person name="Yen C E."/>
        </authorList>
    </citation>
    <scope>NUCLEOTIDE SEQUENCE [LARGE SCALE GENOMIC DNA]</scope>
</reference>
<feature type="region of interest" description="Disordered" evidence="6">
    <location>
        <begin position="43"/>
        <end position="65"/>
    </location>
</feature>
<evidence type="ECO:0000256" key="3">
    <source>
        <dbReference type="ARBA" id="ARBA00023015"/>
    </source>
</evidence>
<dbReference type="GO" id="GO:0045666">
    <property type="term" value="P:positive regulation of neuron differentiation"/>
    <property type="evidence" value="ECO:0007669"/>
    <property type="project" value="InterPro"/>
</dbReference>
<feature type="compositionally biased region" description="Polar residues" evidence="6">
    <location>
        <begin position="474"/>
        <end position="490"/>
    </location>
</feature>
<dbReference type="GO" id="GO:0005634">
    <property type="term" value="C:nucleus"/>
    <property type="evidence" value="ECO:0007669"/>
    <property type="project" value="UniProtKB-SubCell"/>
</dbReference>
<gene>
    <name evidence="8" type="ORF">APLA_LOCUS6487</name>
</gene>
<dbReference type="PANTHER" id="PTHR35346">
    <property type="entry name" value="BEN DOMAIN-CONTAINING PROTEIN 6"/>
    <property type="match status" value="1"/>
</dbReference>
<dbReference type="GO" id="GO:0045746">
    <property type="term" value="P:negative regulation of Notch signaling pathway"/>
    <property type="evidence" value="ECO:0007669"/>
    <property type="project" value="InterPro"/>
</dbReference>
<organism evidence="8 9">
    <name type="scientific">Arctia plantaginis</name>
    <name type="common">Wood tiger moth</name>
    <name type="synonym">Phalaena plantaginis</name>
    <dbReference type="NCBI Taxonomy" id="874455"/>
    <lineage>
        <taxon>Eukaryota</taxon>
        <taxon>Metazoa</taxon>
        <taxon>Ecdysozoa</taxon>
        <taxon>Arthropoda</taxon>
        <taxon>Hexapoda</taxon>
        <taxon>Insecta</taxon>
        <taxon>Pterygota</taxon>
        <taxon>Neoptera</taxon>
        <taxon>Endopterygota</taxon>
        <taxon>Lepidoptera</taxon>
        <taxon>Glossata</taxon>
        <taxon>Ditrysia</taxon>
        <taxon>Noctuoidea</taxon>
        <taxon>Erebidae</taxon>
        <taxon>Arctiinae</taxon>
        <taxon>Arctia</taxon>
    </lineage>
</organism>
<proteinExistence type="predicted"/>
<feature type="compositionally biased region" description="Polar residues" evidence="6">
    <location>
        <begin position="303"/>
        <end position="322"/>
    </location>
</feature>